<reference evidence="2 3" key="1">
    <citation type="journal article" date="2011" name="Plasmid">
        <title>Streptomyces turgidiscabies Car8 contains a modular pathogenicity island that shares virulence genes with other actinobacterial plant pathogens.</title>
        <authorList>
            <person name="Huguet-Tapia J.C."/>
            <person name="Badger J.H."/>
            <person name="Loria R."/>
            <person name="Pettis G.S."/>
        </authorList>
    </citation>
    <scope>NUCLEOTIDE SEQUENCE [LARGE SCALE GENOMIC DNA]</scope>
    <source>
        <strain evidence="2 3">Car8</strain>
    </source>
</reference>
<sequence length="70" mass="7309">MPGPQGERGEKGDAGATGPAGQSCEDGYSWQTPSYDPDARVCRRDGAPDPSESPSSKVAAGLDPRRLQYA</sequence>
<dbReference type="AlphaFoldDB" id="L7FAG7"/>
<feature type="compositionally biased region" description="Basic and acidic residues" evidence="1">
    <location>
        <begin position="37"/>
        <end position="47"/>
    </location>
</feature>
<feature type="region of interest" description="Disordered" evidence="1">
    <location>
        <begin position="1"/>
        <end position="70"/>
    </location>
</feature>
<accession>L7FAG7</accession>
<evidence type="ECO:0008006" key="4">
    <source>
        <dbReference type="Google" id="ProtNLM"/>
    </source>
</evidence>
<evidence type="ECO:0000313" key="3">
    <source>
        <dbReference type="Proteomes" id="UP000010931"/>
    </source>
</evidence>
<dbReference type="Proteomes" id="UP000010931">
    <property type="component" value="Unassembled WGS sequence"/>
</dbReference>
<proteinExistence type="predicted"/>
<comment type="caution">
    <text evidence="2">The sequence shown here is derived from an EMBL/GenBank/DDBJ whole genome shotgun (WGS) entry which is preliminary data.</text>
</comment>
<organism evidence="2 3">
    <name type="scientific">Streptomyces turgidiscabies (strain Car8)</name>
    <dbReference type="NCBI Taxonomy" id="698760"/>
    <lineage>
        <taxon>Bacteria</taxon>
        <taxon>Bacillati</taxon>
        <taxon>Actinomycetota</taxon>
        <taxon>Actinomycetes</taxon>
        <taxon>Kitasatosporales</taxon>
        <taxon>Streptomycetaceae</taxon>
        <taxon>Streptomyces</taxon>
    </lineage>
</organism>
<evidence type="ECO:0000256" key="1">
    <source>
        <dbReference type="SAM" id="MobiDB-lite"/>
    </source>
</evidence>
<dbReference type="Gene3D" id="1.20.5.320">
    <property type="entry name" value="6-Phosphogluconate Dehydrogenase, domain 3"/>
    <property type="match status" value="1"/>
</dbReference>
<evidence type="ECO:0000313" key="2">
    <source>
        <dbReference type="EMBL" id="ELP67645.1"/>
    </source>
</evidence>
<dbReference type="EMBL" id="AEJB01000272">
    <property type="protein sequence ID" value="ELP67645.1"/>
    <property type="molecule type" value="Genomic_DNA"/>
</dbReference>
<protein>
    <recommendedName>
        <fullName evidence="4">Collagen triple helix repeat protein</fullName>
    </recommendedName>
</protein>
<keyword evidence="3" id="KW-1185">Reference proteome</keyword>
<name>L7FAG7_STRT8</name>
<gene>
    <name evidence="2" type="ORF">STRTUCAR8_08538</name>
</gene>